<evidence type="ECO:0000313" key="1">
    <source>
        <dbReference type="EMBL" id="MBK1935889.1"/>
    </source>
</evidence>
<organism evidence="4 6">
    <name type="scientific">Burkholderia contaminans</name>
    <dbReference type="NCBI Taxonomy" id="488447"/>
    <lineage>
        <taxon>Bacteria</taxon>
        <taxon>Pseudomonadati</taxon>
        <taxon>Pseudomonadota</taxon>
        <taxon>Betaproteobacteria</taxon>
        <taxon>Burkholderiales</taxon>
        <taxon>Burkholderiaceae</taxon>
        <taxon>Burkholderia</taxon>
        <taxon>Burkholderia cepacia complex</taxon>
    </lineage>
</organism>
<reference evidence="4 6" key="1">
    <citation type="submission" date="2018-01" db="EMBL/GenBank/DDBJ databases">
        <title>Successful Treatment of Persistent Burkholderia cepacia Bacteremia with Ceftazidime-Avibactam.</title>
        <authorList>
            <person name="Tamma P."/>
            <person name="Fan Y."/>
            <person name="Bergman Y."/>
            <person name="Sick-Samuels A."/>
            <person name="Hsu A."/>
            <person name="Timp W."/>
            <person name="Simner P."/>
        </authorList>
    </citation>
    <scope>NUCLEOTIDE SEQUENCE [LARGE SCALE GENOMIC DNA]</scope>
    <source>
        <strain evidence="4 6">170816</strain>
    </source>
</reference>
<dbReference type="Proteomes" id="UP000611459">
    <property type="component" value="Unassembled WGS sequence"/>
</dbReference>
<reference evidence="1" key="2">
    <citation type="submission" date="2021-01" db="EMBL/GenBank/DDBJ databases">
        <title>Outbreak of Burkholderia contaminns endophthalmitis traced to a clinical ventilation system.</title>
        <authorList>
            <person name="Lipuma J."/>
            <person name="Spilker T."/>
            <person name="Kratholm J."/>
        </authorList>
    </citation>
    <scope>NUCLEOTIDE SEQUENCE</scope>
    <source>
        <strain evidence="1">HI4954</strain>
    </source>
</reference>
<dbReference type="EMBL" id="JAUJQS010000034">
    <property type="protein sequence ID" value="MDN7569243.1"/>
    <property type="molecule type" value="Genomic_DNA"/>
</dbReference>
<dbReference type="Proteomes" id="UP001220209">
    <property type="component" value="Plasmid unnamed2"/>
</dbReference>
<geneLocation type="plasmid" evidence="5 8">
    <name>unnamed2</name>
</geneLocation>
<protein>
    <recommendedName>
        <fullName evidence="9">Mobilization protein</fullName>
    </recommendedName>
</protein>
<evidence type="ECO:0000313" key="2">
    <source>
        <dbReference type="EMBL" id="MBO1835536.1"/>
    </source>
</evidence>
<dbReference type="RefSeq" id="WP_027811058.1">
    <property type="nucleotide sequence ID" value="NZ_BSTW01000022.1"/>
</dbReference>
<dbReference type="Proteomes" id="UP000238655">
    <property type="component" value="Unassembled WGS sequence"/>
</dbReference>
<dbReference type="Proteomes" id="UP000664048">
    <property type="component" value="Unassembled WGS sequence"/>
</dbReference>
<evidence type="ECO:0000313" key="7">
    <source>
        <dbReference type="Proteomes" id="UP000664048"/>
    </source>
</evidence>
<reference evidence="5 8" key="4">
    <citation type="submission" date="2021-12" db="EMBL/GenBank/DDBJ databases">
        <title>Genomic and phenotypic characterization of three Burkholderia contaminans isolates recovered from different sources.</title>
        <authorList>
            <person name="Lopez De Volder A."/>
            <person name="Fan Y."/>
            <person name="Nunvar J."/>
            <person name="Herrera T."/>
            <person name="Timp W."/>
            <person name="Degrossi J."/>
        </authorList>
    </citation>
    <scope>NUCLEOTIDE SEQUENCE [LARGE SCALE GENOMIC DNA]</scope>
    <source>
        <strain evidence="5 8">LMG 23361</strain>
        <plasmid evidence="5 8">unnamed2</plasmid>
    </source>
</reference>
<dbReference type="Proteomes" id="UP001172109">
    <property type="component" value="Unassembled WGS sequence"/>
</dbReference>
<keyword evidence="5" id="KW-0614">Plasmid</keyword>
<dbReference type="EMBL" id="JAENIB010000039">
    <property type="protein sequence ID" value="MBK1935889.1"/>
    <property type="molecule type" value="Genomic_DNA"/>
</dbReference>
<evidence type="ECO:0000313" key="3">
    <source>
        <dbReference type="EMBL" id="MDN7569243.1"/>
    </source>
</evidence>
<dbReference type="EMBL" id="CP090644">
    <property type="protein sequence ID" value="WFN23878.1"/>
    <property type="molecule type" value="Genomic_DNA"/>
</dbReference>
<evidence type="ECO:0000313" key="4">
    <source>
        <dbReference type="EMBL" id="POZ80372.1"/>
    </source>
</evidence>
<dbReference type="EMBL" id="JAGEMX010000033">
    <property type="protein sequence ID" value="MBO1835536.1"/>
    <property type="molecule type" value="Genomic_DNA"/>
</dbReference>
<gene>
    <name evidence="4" type="ORF">C3743_38630</name>
    <name evidence="2" type="ORF">J4M89_39785</name>
    <name evidence="1" type="ORF">JIN94_39040</name>
    <name evidence="5" type="ORF">LXE91_41415</name>
    <name evidence="3" type="ORF">QZM56_32560</name>
</gene>
<evidence type="ECO:0000313" key="6">
    <source>
        <dbReference type="Proteomes" id="UP000238655"/>
    </source>
</evidence>
<dbReference type="AlphaFoldDB" id="A0A2S5DMU9"/>
<name>A0A2S5DMU9_9BURK</name>
<accession>A0A2S5DMU9</accession>
<evidence type="ECO:0008006" key="9">
    <source>
        <dbReference type="Google" id="ProtNLM"/>
    </source>
</evidence>
<sequence>MPRLKTPGKGASKPISFKLDPESERFYRRKAQENGVSLSDYIRKQLALGVVTENVSLIDQRLKALIQQLSGHTPSDGSPGKSVQTLPSELVQAVFFSREVLTSIISDRNIQFFHQAQDRAEAATKKLLGESNG</sequence>
<proteinExistence type="predicted"/>
<reference evidence="2 7" key="3">
    <citation type="submission" date="2021-03" db="EMBL/GenBank/DDBJ databases">
        <title>Clinical course, treatment and visual outcome of an outbreak of Burkholderia contaminans endophthalmitis following cataract surgery.</title>
        <authorList>
            <person name="Lind C."/>
            <person name="Olsen K."/>
            <person name="Angelsen N.K."/>
            <person name="Krefting E.A."/>
            <person name="Fossen K."/>
            <person name="Gravningen K."/>
            <person name="Depoorter E."/>
            <person name="Vandamme P."/>
            <person name="Bertelsen G."/>
        </authorList>
    </citation>
    <scope>NUCLEOTIDE SEQUENCE [LARGE SCALE GENOMIC DNA]</scope>
    <source>
        <strain evidence="2 7">51242556</strain>
    </source>
</reference>
<keyword evidence="7" id="KW-1185">Reference proteome</keyword>
<dbReference type="EMBL" id="PQVP01000004">
    <property type="protein sequence ID" value="POZ80372.1"/>
    <property type="molecule type" value="Genomic_DNA"/>
</dbReference>
<reference evidence="3" key="5">
    <citation type="submission" date="2023-07" db="EMBL/GenBank/DDBJ databases">
        <title>A collection of bacterial strains from the Burkholderia cepacia Research Laboratory and Repository.</title>
        <authorList>
            <person name="Lipuma J."/>
            <person name="Spilker T."/>
            <person name="Caverly L."/>
        </authorList>
    </citation>
    <scope>NUCLEOTIDE SEQUENCE</scope>
    <source>
        <strain evidence="3">AU44979</strain>
    </source>
</reference>
<evidence type="ECO:0000313" key="8">
    <source>
        <dbReference type="Proteomes" id="UP001220209"/>
    </source>
</evidence>
<evidence type="ECO:0000313" key="5">
    <source>
        <dbReference type="EMBL" id="WFN23878.1"/>
    </source>
</evidence>